<sequence>MAMEPPYPAAPQHPTSAPMPPLASFMVARGHAPYLSNRQPVALSRSRRSSPATTWNHPSQQRCFPASPSSLAYHTRSGAGSSKQGCVASNTAAAQPPWLFCLLQRIPGLLLRVLRGQATNGPQAVLQRATMAGAGLLFGLGMLAKLPKRGNAAGDGHGRRAAPLHAGIVWMRSDLRVSDHEALSAAAQECSSLVPLYCFDPAEYGKDGSSFERTGPGRARFTIESVVALRQELRALGSDLIVRVGRPQDVLPCLAAQVGAQAVYCHSDVASEAQQVESRVHEALRCMGVQLKTFWGGSTLFHADDLPFARTAVPANYAHFSQALAQVPVRAPTPTPTLLQAMPAGCCINPGDVPTLTQLGLTKEAELIPPSALLGPGRLRGGEGEALKHLRAFILDVKAAAGRQQEQQQGAAMKKELPGSGGSGPNLQGMCIGPTFSCKISPWLALGCISPRTVYHEMRHQLGLLGSLGGLSKEGNVPTGLEHRALGSNWLMFELLWRDFFRFKSAPPALPG</sequence>
<dbReference type="InterPro" id="IPR002081">
    <property type="entry name" value="Cryptochrome/DNA_photolyase_1"/>
</dbReference>
<dbReference type="PANTHER" id="PTHR11455">
    <property type="entry name" value="CRYPTOCHROME"/>
    <property type="match status" value="1"/>
</dbReference>
<dbReference type="Gene3D" id="3.40.50.620">
    <property type="entry name" value="HUPs"/>
    <property type="match status" value="1"/>
</dbReference>
<feature type="compositionally biased region" description="Polar residues" evidence="2">
    <location>
        <begin position="49"/>
        <end position="61"/>
    </location>
</feature>
<dbReference type="PANTHER" id="PTHR11455:SF2">
    <property type="entry name" value="BLUE-LIGHT PHOTORECEPTOR PHR2"/>
    <property type="match status" value="1"/>
</dbReference>
<evidence type="ECO:0000259" key="3">
    <source>
        <dbReference type="PROSITE" id="PS51645"/>
    </source>
</evidence>
<dbReference type="SUPFAM" id="SSF48173">
    <property type="entry name" value="Cryptochrome/photolyase FAD-binding domain"/>
    <property type="match status" value="1"/>
</dbReference>
<evidence type="ECO:0000313" key="4">
    <source>
        <dbReference type="EMBL" id="KAF5834002.1"/>
    </source>
</evidence>
<dbReference type="InterPro" id="IPR036134">
    <property type="entry name" value="Crypto/Photolyase_FAD-like_sf"/>
</dbReference>
<protein>
    <submittedName>
        <fullName evidence="4">DNA photolyase</fullName>
    </submittedName>
</protein>
<dbReference type="InterPro" id="IPR006050">
    <property type="entry name" value="DNA_photolyase_N"/>
</dbReference>
<comment type="caution">
    <text evidence="4">The sequence shown here is derived from an EMBL/GenBank/DDBJ whole genome shotgun (WGS) entry which is preliminary data.</text>
</comment>
<evidence type="ECO:0000256" key="1">
    <source>
        <dbReference type="ARBA" id="ARBA00005862"/>
    </source>
</evidence>
<evidence type="ECO:0000256" key="2">
    <source>
        <dbReference type="SAM" id="MobiDB-lite"/>
    </source>
</evidence>
<dbReference type="Gene3D" id="1.25.40.80">
    <property type="match status" value="1"/>
</dbReference>
<dbReference type="Pfam" id="PF00875">
    <property type="entry name" value="DNA_photolyase"/>
    <property type="match status" value="1"/>
</dbReference>
<evidence type="ECO:0000313" key="5">
    <source>
        <dbReference type="Proteomes" id="UP000815325"/>
    </source>
</evidence>
<dbReference type="SUPFAM" id="SSF52425">
    <property type="entry name" value="Cryptochrome/photolyase, N-terminal domain"/>
    <property type="match status" value="1"/>
</dbReference>
<gene>
    <name evidence="4" type="ORF">DUNSADRAFT_9487</name>
</gene>
<organism evidence="4 5">
    <name type="scientific">Dunaliella salina</name>
    <name type="common">Green alga</name>
    <name type="synonym">Protococcus salinus</name>
    <dbReference type="NCBI Taxonomy" id="3046"/>
    <lineage>
        <taxon>Eukaryota</taxon>
        <taxon>Viridiplantae</taxon>
        <taxon>Chlorophyta</taxon>
        <taxon>core chlorophytes</taxon>
        <taxon>Chlorophyceae</taxon>
        <taxon>CS clade</taxon>
        <taxon>Chlamydomonadales</taxon>
        <taxon>Dunaliellaceae</taxon>
        <taxon>Dunaliella</taxon>
    </lineage>
</organism>
<dbReference type="InterPro" id="IPR014729">
    <property type="entry name" value="Rossmann-like_a/b/a_fold"/>
</dbReference>
<reference evidence="4" key="1">
    <citation type="submission" date="2017-08" db="EMBL/GenBank/DDBJ databases">
        <authorList>
            <person name="Polle J.E."/>
            <person name="Barry K."/>
            <person name="Cushman J."/>
            <person name="Schmutz J."/>
            <person name="Tran D."/>
            <person name="Hathwaick L.T."/>
            <person name="Yim W.C."/>
            <person name="Jenkins J."/>
            <person name="Mckie-Krisberg Z.M."/>
            <person name="Prochnik S."/>
            <person name="Lindquist E."/>
            <person name="Dockter R.B."/>
            <person name="Adam C."/>
            <person name="Molina H."/>
            <person name="Bunkerborg J."/>
            <person name="Jin E."/>
            <person name="Buchheim M."/>
            <person name="Magnuson J."/>
        </authorList>
    </citation>
    <scope>NUCLEOTIDE SEQUENCE</scope>
    <source>
        <strain evidence="4">CCAP 19/18</strain>
    </source>
</reference>
<feature type="region of interest" description="Disordered" evidence="2">
    <location>
        <begin position="38"/>
        <end position="61"/>
    </location>
</feature>
<dbReference type="EMBL" id="MU069780">
    <property type="protein sequence ID" value="KAF5834002.1"/>
    <property type="molecule type" value="Genomic_DNA"/>
</dbReference>
<dbReference type="Proteomes" id="UP000815325">
    <property type="component" value="Unassembled WGS sequence"/>
</dbReference>
<comment type="similarity">
    <text evidence="1">Belongs to the DNA photolyase class-1 family.</text>
</comment>
<keyword evidence="5" id="KW-1185">Reference proteome</keyword>
<dbReference type="InterPro" id="IPR036155">
    <property type="entry name" value="Crypto/Photolyase_N_sf"/>
</dbReference>
<dbReference type="PROSITE" id="PS51645">
    <property type="entry name" value="PHR_CRY_ALPHA_BETA"/>
    <property type="match status" value="1"/>
</dbReference>
<accession>A0ABQ7GHE8</accession>
<name>A0ABQ7GHE8_DUNSA</name>
<feature type="domain" description="Photolyase/cryptochrome alpha/beta" evidence="3">
    <location>
        <begin position="165"/>
        <end position="299"/>
    </location>
</feature>
<proteinExistence type="inferred from homology"/>